<dbReference type="PANTHER" id="PTHR13812:SF19">
    <property type="entry name" value="KETIMINE REDUCTASE MU-CRYSTALLIN"/>
    <property type="match status" value="1"/>
</dbReference>
<dbReference type="Proteomes" id="UP000263993">
    <property type="component" value="Unassembled WGS sequence"/>
</dbReference>
<dbReference type="Gene3D" id="3.30.1780.10">
    <property type="entry name" value="ornithine cyclodeaminase, domain 1"/>
    <property type="match status" value="1"/>
</dbReference>
<dbReference type="Pfam" id="PF02423">
    <property type="entry name" value="OCD_Mu_crystall"/>
    <property type="match status" value="1"/>
</dbReference>
<dbReference type="AlphaFoldDB" id="A0A371B7B8"/>
<evidence type="ECO:0000313" key="2">
    <source>
        <dbReference type="EMBL" id="RDV03397.1"/>
    </source>
</evidence>
<dbReference type="OrthoDB" id="9785971at2"/>
<name>A0A371B7B8_9BRAD</name>
<dbReference type="InterPro" id="IPR036291">
    <property type="entry name" value="NAD(P)-bd_dom_sf"/>
</dbReference>
<reference evidence="3" key="1">
    <citation type="submission" date="2018-08" db="EMBL/GenBank/DDBJ databases">
        <authorList>
            <person name="Kim S.-J."/>
            <person name="Jung G.-Y."/>
        </authorList>
    </citation>
    <scope>NUCLEOTIDE SEQUENCE [LARGE SCALE GENOMIC DNA]</scope>
    <source>
        <strain evidence="3">GY_H</strain>
    </source>
</reference>
<dbReference type="InterPro" id="IPR003462">
    <property type="entry name" value="ODC_Mu_crystall"/>
</dbReference>
<dbReference type="EMBL" id="QRGO01000001">
    <property type="protein sequence ID" value="RDV03397.1"/>
    <property type="molecule type" value="Genomic_DNA"/>
</dbReference>
<dbReference type="GO" id="GO:0016491">
    <property type="term" value="F:oxidoreductase activity"/>
    <property type="evidence" value="ECO:0007669"/>
    <property type="project" value="UniProtKB-ARBA"/>
</dbReference>
<dbReference type="PIRSF" id="PIRSF001439">
    <property type="entry name" value="CryM"/>
    <property type="match status" value="1"/>
</dbReference>
<proteinExistence type="inferred from homology"/>
<sequence>MEPRRPCRLRYRGPILLRNFSGDDVHAALDYPSLIDALREAFRQGGEPMPVRQAYDVGFAGAPAHLLTMPAWQRGQTLGVKLVTVFPQNAARGLGAVSSLYVLFDGETGVPRAMIDGEALTNRRTAAASALASSYLSRPDSSTLLMVGTGHLAHHLPPAHAAVRPIDKVLVWGRNGERAAALAATLQGKGLAATAVGDLDVAIAQADIVSCATTSTQALVRGRLLRPGTHVDLVGAFTPQMRECDDNTMLRAAVYVDTRAGALKEAGDILQPMAAGLLSADAIRGDLHDLASGAVPGRRDEAEITVFKSVGAAIEDLTAASLLVRA</sequence>
<dbReference type="GO" id="GO:0019752">
    <property type="term" value="P:carboxylic acid metabolic process"/>
    <property type="evidence" value="ECO:0007669"/>
    <property type="project" value="UniProtKB-ARBA"/>
</dbReference>
<dbReference type="SUPFAM" id="SSF51735">
    <property type="entry name" value="NAD(P)-binding Rossmann-fold domains"/>
    <property type="match status" value="1"/>
</dbReference>
<organism evidence="2 3">
    <name type="scientific">Undibacter mobilis</name>
    <dbReference type="NCBI Taxonomy" id="2292256"/>
    <lineage>
        <taxon>Bacteria</taxon>
        <taxon>Pseudomonadati</taxon>
        <taxon>Pseudomonadota</taxon>
        <taxon>Alphaproteobacteria</taxon>
        <taxon>Hyphomicrobiales</taxon>
        <taxon>Nitrobacteraceae</taxon>
        <taxon>Undibacter</taxon>
    </lineage>
</organism>
<protein>
    <submittedName>
        <fullName evidence="2">Ornithine cyclodeaminase family protein</fullName>
    </submittedName>
</protein>
<dbReference type="InterPro" id="IPR023401">
    <property type="entry name" value="ODC_N"/>
</dbReference>
<dbReference type="Gene3D" id="3.40.50.720">
    <property type="entry name" value="NAD(P)-binding Rossmann-like Domain"/>
    <property type="match status" value="1"/>
</dbReference>
<accession>A0A371B7B8</accession>
<dbReference type="FunFam" id="3.40.50.720:FF:000311">
    <property type="entry name" value="Ornithine cyclodeaminase"/>
    <property type="match status" value="1"/>
</dbReference>
<dbReference type="NCBIfam" id="NF004793">
    <property type="entry name" value="PRK06141.1"/>
    <property type="match status" value="1"/>
</dbReference>
<evidence type="ECO:0000256" key="1">
    <source>
        <dbReference type="ARBA" id="ARBA00008903"/>
    </source>
</evidence>
<comment type="caution">
    <text evidence="2">The sequence shown here is derived from an EMBL/GenBank/DDBJ whole genome shotgun (WGS) entry which is preliminary data.</text>
</comment>
<comment type="similarity">
    <text evidence="1">Belongs to the ornithine cyclodeaminase/mu-crystallin family.</text>
</comment>
<evidence type="ECO:0000313" key="3">
    <source>
        <dbReference type="Proteomes" id="UP000263993"/>
    </source>
</evidence>
<keyword evidence="3" id="KW-1185">Reference proteome</keyword>
<gene>
    <name evidence="2" type="ORF">DXH78_01595</name>
</gene>
<dbReference type="PANTHER" id="PTHR13812">
    <property type="entry name" value="KETIMINE REDUCTASE MU-CRYSTALLIN"/>
    <property type="match status" value="1"/>
</dbReference>
<dbReference type="GO" id="GO:0005737">
    <property type="term" value="C:cytoplasm"/>
    <property type="evidence" value="ECO:0007669"/>
    <property type="project" value="TreeGrafter"/>
</dbReference>